<evidence type="ECO:0000313" key="4">
    <source>
        <dbReference type="EMBL" id="GLI44238.1"/>
    </source>
</evidence>
<dbReference type="InterPro" id="IPR050463">
    <property type="entry name" value="Gfo/Idh/MocA_oxidrdct_glycsds"/>
</dbReference>
<protein>
    <submittedName>
        <fullName evidence="4">Oxidoreductase</fullName>
    </submittedName>
</protein>
<dbReference type="GO" id="GO:0000166">
    <property type="term" value="F:nucleotide binding"/>
    <property type="evidence" value="ECO:0007669"/>
    <property type="project" value="InterPro"/>
</dbReference>
<dbReference type="AlphaFoldDB" id="A0A9W6GCG7"/>
<dbReference type="Pfam" id="PF22685">
    <property type="entry name" value="Gal80p_C-like"/>
    <property type="match status" value="1"/>
</dbReference>
<evidence type="ECO:0000259" key="3">
    <source>
        <dbReference type="Pfam" id="PF22685"/>
    </source>
</evidence>
<evidence type="ECO:0000259" key="2">
    <source>
        <dbReference type="Pfam" id="PF01408"/>
    </source>
</evidence>
<feature type="domain" description="Gal80p-like C-terminal" evidence="3">
    <location>
        <begin position="134"/>
        <end position="272"/>
    </location>
</feature>
<evidence type="ECO:0000256" key="1">
    <source>
        <dbReference type="ARBA" id="ARBA00023002"/>
    </source>
</evidence>
<keyword evidence="5" id="KW-1185">Reference proteome</keyword>
<dbReference type="Pfam" id="PF01408">
    <property type="entry name" value="GFO_IDH_MocA"/>
    <property type="match status" value="1"/>
</dbReference>
<comment type="caution">
    <text evidence="4">The sequence shown here is derived from an EMBL/GenBank/DDBJ whole genome shotgun (WGS) entry which is preliminary data.</text>
</comment>
<dbReference type="InterPro" id="IPR055080">
    <property type="entry name" value="Gal80p-like_C"/>
</dbReference>
<gene>
    <name evidence="4" type="primary">mmyG</name>
    <name evidence="4" type="ORF">GALLR39Z86_40880</name>
</gene>
<accession>A0A9W6GCG7</accession>
<dbReference type="Gene3D" id="3.40.50.720">
    <property type="entry name" value="NAD(P)-binding Rossmann-like Domain"/>
    <property type="match status" value="1"/>
</dbReference>
<dbReference type="RefSeq" id="WP_270114931.1">
    <property type="nucleotide sequence ID" value="NZ_BAAAOL010000007.1"/>
</dbReference>
<dbReference type="PANTHER" id="PTHR43818:SF11">
    <property type="entry name" value="BCDNA.GH03377"/>
    <property type="match status" value="1"/>
</dbReference>
<evidence type="ECO:0000313" key="5">
    <source>
        <dbReference type="Proteomes" id="UP001144313"/>
    </source>
</evidence>
<dbReference type="InterPro" id="IPR000683">
    <property type="entry name" value="Gfo/Idh/MocA-like_OxRdtase_N"/>
</dbReference>
<keyword evidence="1" id="KW-0560">Oxidoreductase</keyword>
<dbReference type="Proteomes" id="UP001144313">
    <property type="component" value="Unassembled WGS sequence"/>
</dbReference>
<organism evidence="4 5">
    <name type="scientific">Glycomyces algeriensis</name>
    <dbReference type="NCBI Taxonomy" id="256037"/>
    <lineage>
        <taxon>Bacteria</taxon>
        <taxon>Bacillati</taxon>
        <taxon>Actinomycetota</taxon>
        <taxon>Actinomycetes</taxon>
        <taxon>Glycomycetales</taxon>
        <taxon>Glycomycetaceae</taxon>
        <taxon>Glycomyces</taxon>
    </lineage>
</organism>
<name>A0A9W6GCG7_9ACTN</name>
<dbReference type="InterPro" id="IPR036291">
    <property type="entry name" value="NAD(P)-bd_dom_sf"/>
</dbReference>
<dbReference type="GO" id="GO:0016491">
    <property type="term" value="F:oxidoreductase activity"/>
    <property type="evidence" value="ECO:0007669"/>
    <property type="project" value="UniProtKB-KW"/>
</dbReference>
<dbReference type="Gene3D" id="3.30.360.10">
    <property type="entry name" value="Dihydrodipicolinate Reductase, domain 2"/>
    <property type="match status" value="1"/>
</dbReference>
<proteinExistence type="predicted"/>
<sequence length="362" mass="38034">MNEKIAIGVIGAHAQRGWARAVHLAALNDSPDFAIAAVASTDADQAAEAAQVWGAERAYGDAHELLADPAVEAVLIAVQLPKRGDLVEAAIKAGKHVYVEWPLALDAATAERHRDSAAAHGVQHAVGLQTRHHPAIRHLRQLIAEGTIGEVLSASLHYSIGAAEAWSERYADLFDETKGVNHLAVVGGHAMDQFAHAVGRFTAVSGRLATRIPEVEIIETGERLKVTSPDQILAHGVLESGAPASVHIMTGGPAGAGYRIEVQGRSGRLVLASADDSLVAPRYRLTREDAGGAAVVPVPERFWTGGSDNPSPSANAGETYRGFAAAIRTGAPQEPNFDTAIAVHRVQDAIRRSNASGANELV</sequence>
<dbReference type="EMBL" id="BSDT01000001">
    <property type="protein sequence ID" value="GLI44238.1"/>
    <property type="molecule type" value="Genomic_DNA"/>
</dbReference>
<dbReference type="PANTHER" id="PTHR43818">
    <property type="entry name" value="BCDNA.GH03377"/>
    <property type="match status" value="1"/>
</dbReference>
<dbReference type="SUPFAM" id="SSF55347">
    <property type="entry name" value="Glyceraldehyde-3-phosphate dehydrogenase-like, C-terminal domain"/>
    <property type="match status" value="1"/>
</dbReference>
<reference evidence="4" key="1">
    <citation type="submission" date="2022-12" db="EMBL/GenBank/DDBJ databases">
        <title>Reference genome sequencing for broad-spectrum identification of bacterial and archaeal isolates by mass spectrometry.</title>
        <authorList>
            <person name="Sekiguchi Y."/>
            <person name="Tourlousse D.M."/>
        </authorList>
    </citation>
    <scope>NUCLEOTIDE SEQUENCE</scope>
    <source>
        <strain evidence="4">LLR39Z86</strain>
    </source>
</reference>
<dbReference type="SUPFAM" id="SSF51735">
    <property type="entry name" value="NAD(P)-binding Rossmann-fold domains"/>
    <property type="match status" value="1"/>
</dbReference>
<feature type="domain" description="Gfo/Idh/MocA-like oxidoreductase N-terminal" evidence="2">
    <location>
        <begin position="6"/>
        <end position="127"/>
    </location>
</feature>